<evidence type="ECO:0008006" key="3">
    <source>
        <dbReference type="Google" id="ProtNLM"/>
    </source>
</evidence>
<keyword evidence="2" id="KW-1185">Reference proteome</keyword>
<evidence type="ECO:0000313" key="1">
    <source>
        <dbReference type="EMBL" id="MFD1368440.1"/>
    </source>
</evidence>
<organism evidence="1 2">
    <name type="scientific">Actinoplanes sichuanensis</name>
    <dbReference type="NCBI Taxonomy" id="512349"/>
    <lineage>
        <taxon>Bacteria</taxon>
        <taxon>Bacillati</taxon>
        <taxon>Actinomycetota</taxon>
        <taxon>Actinomycetes</taxon>
        <taxon>Micromonosporales</taxon>
        <taxon>Micromonosporaceae</taxon>
        <taxon>Actinoplanes</taxon>
    </lineage>
</organism>
<dbReference type="Proteomes" id="UP001597183">
    <property type="component" value="Unassembled WGS sequence"/>
</dbReference>
<accession>A0ABW4AD20</accession>
<gene>
    <name evidence="1" type="ORF">ACFQ5G_24070</name>
</gene>
<comment type="caution">
    <text evidence="1">The sequence shown here is derived from an EMBL/GenBank/DDBJ whole genome shotgun (WGS) entry which is preliminary data.</text>
</comment>
<sequence length="182" mass="20110">MAGRVYLPDDRAMFALIDGFPQRRQVAFCKAMTQLVRAKEFRFPPEVAVDVERRADPETDTQLLIWLEAVQGSMSCSVAYGYKRKAQGWAQANGYADGLDFVVEGRDGTCIVAVVGYVLELQDAGVECSVITNDHRPRPGRAPLGEVCKKLTIPTISPADFISNVLRPMTMPPPIPPTTRVR</sequence>
<proteinExistence type="predicted"/>
<protein>
    <recommendedName>
        <fullName evidence="3">NYN domain-containing protein</fullName>
    </recommendedName>
</protein>
<evidence type="ECO:0000313" key="2">
    <source>
        <dbReference type="Proteomes" id="UP001597183"/>
    </source>
</evidence>
<reference evidence="2" key="1">
    <citation type="journal article" date="2019" name="Int. J. Syst. Evol. Microbiol.">
        <title>The Global Catalogue of Microorganisms (GCM) 10K type strain sequencing project: providing services to taxonomists for standard genome sequencing and annotation.</title>
        <authorList>
            <consortium name="The Broad Institute Genomics Platform"/>
            <consortium name="The Broad Institute Genome Sequencing Center for Infectious Disease"/>
            <person name="Wu L."/>
            <person name="Ma J."/>
        </authorList>
    </citation>
    <scope>NUCLEOTIDE SEQUENCE [LARGE SCALE GENOMIC DNA]</scope>
    <source>
        <strain evidence="2">CCM 7526</strain>
    </source>
</reference>
<dbReference type="EMBL" id="JBHTMK010000037">
    <property type="protein sequence ID" value="MFD1368440.1"/>
    <property type="molecule type" value="Genomic_DNA"/>
</dbReference>
<name>A0ABW4AD20_9ACTN</name>